<organism evidence="2 3">
    <name type="scientific">Candidatus Scybalenecus merdavium</name>
    <dbReference type="NCBI Taxonomy" id="2840939"/>
    <lineage>
        <taxon>Bacteria</taxon>
        <taxon>Bacillati</taxon>
        <taxon>Bacillota</taxon>
        <taxon>Clostridia</taxon>
        <taxon>Eubacteriales</taxon>
        <taxon>Oscillospiraceae</taxon>
        <taxon>Oscillospiraceae incertae sedis</taxon>
        <taxon>Candidatus Scybalenecus</taxon>
    </lineage>
</organism>
<accession>A0A9D1MUQ3</accession>
<dbReference type="Gene3D" id="2.160.20.60">
    <property type="entry name" value="Glutamate synthase, alpha subunit, C-terminal domain"/>
    <property type="match status" value="1"/>
</dbReference>
<sequence length="244" mass="26847">MIVEAGLDRYEVVNEKVKELLSKQNRVTVKNLNGQRYLGCAMDAGKTLELYGTPGNDLACYLNGGRVIVHGNCQDAVGNTMNGGEIVVYGHCGDAMGYGMRDGQIFVQNSVACRGGIHIKEFEQMHPVIVIGKNAGSFLGEYMAGGTVILLGLHLKRGEKLFGTHCASGMHGGKIFVRGSFPKENLSDNIRVASLDAQEQKEVAAYVKKYCKYFDEDFDKVMEKEFKKLFPATSRPYANLYTPN</sequence>
<dbReference type="PIRSF" id="PIRSF006519">
    <property type="entry name" value="GOGAT_dom3"/>
    <property type="match status" value="1"/>
</dbReference>
<name>A0A9D1MUQ3_9FIRM</name>
<dbReference type="InterPro" id="IPR036485">
    <property type="entry name" value="Glu_synth_asu_C_sf"/>
</dbReference>
<evidence type="ECO:0000259" key="1">
    <source>
        <dbReference type="Pfam" id="PF01493"/>
    </source>
</evidence>
<proteinExistence type="predicted"/>
<dbReference type="InterPro" id="IPR012061">
    <property type="entry name" value="Glu_synth_lsu_3"/>
</dbReference>
<feature type="domain" description="Glutamate synthase alpha subunit C-terminal" evidence="1">
    <location>
        <begin position="26"/>
        <end position="197"/>
    </location>
</feature>
<reference evidence="2" key="1">
    <citation type="submission" date="2020-10" db="EMBL/GenBank/DDBJ databases">
        <authorList>
            <person name="Gilroy R."/>
        </authorList>
    </citation>
    <scope>NUCLEOTIDE SEQUENCE</scope>
    <source>
        <strain evidence="2">CHK176-6737</strain>
    </source>
</reference>
<evidence type="ECO:0000313" key="2">
    <source>
        <dbReference type="EMBL" id="HIU69461.1"/>
    </source>
</evidence>
<reference evidence="2" key="2">
    <citation type="journal article" date="2021" name="PeerJ">
        <title>Extensive microbial diversity within the chicken gut microbiome revealed by metagenomics and culture.</title>
        <authorList>
            <person name="Gilroy R."/>
            <person name="Ravi A."/>
            <person name="Getino M."/>
            <person name="Pursley I."/>
            <person name="Horton D.L."/>
            <person name="Alikhan N.F."/>
            <person name="Baker D."/>
            <person name="Gharbi K."/>
            <person name="Hall N."/>
            <person name="Watson M."/>
            <person name="Adriaenssens E.M."/>
            <person name="Foster-Nyarko E."/>
            <person name="Jarju S."/>
            <person name="Secka A."/>
            <person name="Antonio M."/>
            <person name="Oren A."/>
            <person name="Chaudhuri R.R."/>
            <person name="La Ragione R."/>
            <person name="Hildebrand F."/>
            <person name="Pallen M.J."/>
        </authorList>
    </citation>
    <scope>NUCLEOTIDE SEQUENCE</scope>
    <source>
        <strain evidence="2">CHK176-6737</strain>
    </source>
</reference>
<dbReference type="PANTHER" id="PTHR39673">
    <property type="entry name" value="TUNGSTEN FORMYLMETHANOFURAN DEHYDROGENASE, SUBUNIT C (FWDC)"/>
    <property type="match status" value="1"/>
</dbReference>
<comment type="caution">
    <text evidence="2">The sequence shown here is derived from an EMBL/GenBank/DDBJ whole genome shotgun (WGS) entry which is preliminary data.</text>
</comment>
<evidence type="ECO:0000313" key="3">
    <source>
        <dbReference type="Proteomes" id="UP000824125"/>
    </source>
</evidence>
<dbReference type="AlphaFoldDB" id="A0A9D1MUQ3"/>
<protein>
    <recommendedName>
        <fullName evidence="1">Glutamate synthase alpha subunit C-terminal domain-containing protein</fullName>
    </recommendedName>
</protein>
<dbReference type="Proteomes" id="UP000824125">
    <property type="component" value="Unassembled WGS sequence"/>
</dbReference>
<dbReference type="PANTHER" id="PTHR39673:SF5">
    <property type="entry name" value="TUNGSTEN-CONTAINING FORMYLMETHANOFURAN DEHYDROGENASE 2 SUBUNIT C"/>
    <property type="match status" value="1"/>
</dbReference>
<dbReference type="GO" id="GO:0016491">
    <property type="term" value="F:oxidoreductase activity"/>
    <property type="evidence" value="ECO:0007669"/>
    <property type="project" value="InterPro"/>
</dbReference>
<gene>
    <name evidence="2" type="ORF">IAD23_05820</name>
</gene>
<dbReference type="EMBL" id="DVNM01000031">
    <property type="protein sequence ID" value="HIU69461.1"/>
    <property type="molecule type" value="Genomic_DNA"/>
</dbReference>
<dbReference type="Pfam" id="PF01493">
    <property type="entry name" value="GXGXG"/>
    <property type="match status" value="1"/>
</dbReference>
<dbReference type="InterPro" id="IPR002489">
    <property type="entry name" value="Glu_synth_asu_C"/>
</dbReference>
<dbReference type="SUPFAM" id="SSF69336">
    <property type="entry name" value="Alpha subunit of glutamate synthase, C-terminal domain"/>
    <property type="match status" value="1"/>
</dbReference>